<evidence type="ECO:0000313" key="3">
    <source>
        <dbReference type="Proteomes" id="UP001208689"/>
    </source>
</evidence>
<keyword evidence="1" id="KW-0812">Transmembrane</keyword>
<keyword evidence="1" id="KW-0472">Membrane</keyword>
<name>A0ABY6I1Y0_9ARCH</name>
<feature type="transmembrane region" description="Helical" evidence="1">
    <location>
        <begin position="42"/>
        <end position="61"/>
    </location>
</feature>
<keyword evidence="1" id="KW-1133">Transmembrane helix</keyword>
<dbReference type="Proteomes" id="UP001208689">
    <property type="component" value="Chromosome"/>
</dbReference>
<accession>A0ABY6I1Y0</accession>
<feature type="transmembrane region" description="Helical" evidence="1">
    <location>
        <begin position="12"/>
        <end position="36"/>
    </location>
</feature>
<evidence type="ECO:0008006" key="4">
    <source>
        <dbReference type="Google" id="ProtNLM"/>
    </source>
</evidence>
<proteinExistence type="predicted"/>
<gene>
    <name evidence="2" type="ORF">NEF87_005099</name>
</gene>
<protein>
    <recommendedName>
        <fullName evidence="4">DUF2207 domain-containing protein</fullName>
    </recommendedName>
</protein>
<dbReference type="EMBL" id="CP104013">
    <property type="protein sequence ID" value="UYP48814.1"/>
    <property type="molecule type" value="Genomic_DNA"/>
</dbReference>
<reference evidence="2" key="1">
    <citation type="submission" date="2022-09" db="EMBL/GenBank/DDBJ databases">
        <title>Actin cytoskeleton and complex cell architecture in an #Asgard archaeon.</title>
        <authorList>
            <person name="Ponce Toledo R.I."/>
            <person name="Schleper C."/>
            <person name="Rodrigues Oliveira T."/>
            <person name="Wollweber F."/>
            <person name="Xu J."/>
            <person name="Rittmann S."/>
            <person name="Klingl A."/>
            <person name="Pilhofer M."/>
        </authorList>
    </citation>
    <scope>NUCLEOTIDE SEQUENCE</scope>
    <source>
        <strain evidence="2">B-35</strain>
    </source>
</reference>
<keyword evidence="3" id="KW-1185">Reference proteome</keyword>
<sequence>MMRSKKLRVKEFILRHLGLVFAGIIIVGLSLVVIALLYAIPILYYVSVCGTLGSGYGYSVLDKRERDKKKLVDFKQILQSMGRIEITEMAKLLQVAESYLQEKLLLWMKEIPFLIESSNPKRAIHGVFFLESFFALYEMWKQLPLKEQKPPMVYREILIDQIKQLIGTDLDSFGAKMNLYLDSI</sequence>
<organism evidence="2 3">
    <name type="scientific">Candidatus Lokiarchaeum ossiferum</name>
    <dbReference type="NCBI Taxonomy" id="2951803"/>
    <lineage>
        <taxon>Archaea</taxon>
        <taxon>Promethearchaeati</taxon>
        <taxon>Promethearchaeota</taxon>
        <taxon>Promethearchaeia</taxon>
        <taxon>Promethearchaeales</taxon>
        <taxon>Promethearchaeaceae</taxon>
        <taxon>Candidatus Lokiarchaeum</taxon>
    </lineage>
</organism>
<evidence type="ECO:0000313" key="2">
    <source>
        <dbReference type="EMBL" id="UYP48814.1"/>
    </source>
</evidence>
<evidence type="ECO:0000256" key="1">
    <source>
        <dbReference type="SAM" id="Phobius"/>
    </source>
</evidence>